<feature type="domain" description="EF-hand" evidence="15">
    <location>
        <begin position="160"/>
        <end position="195"/>
    </location>
</feature>
<dbReference type="FunFam" id="1.10.238.10:FF:000015">
    <property type="entry name" value="Calcium-dependent protein kinase 1"/>
    <property type="match status" value="1"/>
</dbReference>
<comment type="similarity">
    <text evidence="1">Belongs to the protein kinase superfamily. CAMK Ser/Thr protein kinase family. CaMK subfamily.</text>
</comment>
<comment type="catalytic activity">
    <reaction evidence="12">
        <text>L-threonyl-[protein] + ATP = O-phospho-L-threonyl-[protein] + ADP + H(+)</text>
        <dbReference type="Rhea" id="RHEA:46608"/>
        <dbReference type="Rhea" id="RHEA-COMP:11060"/>
        <dbReference type="Rhea" id="RHEA-COMP:11605"/>
        <dbReference type="ChEBI" id="CHEBI:15378"/>
        <dbReference type="ChEBI" id="CHEBI:30013"/>
        <dbReference type="ChEBI" id="CHEBI:30616"/>
        <dbReference type="ChEBI" id="CHEBI:61977"/>
        <dbReference type="ChEBI" id="CHEBI:456216"/>
        <dbReference type="EC" id="2.7.11.1"/>
    </reaction>
</comment>
<dbReference type="GO" id="GO:0004674">
    <property type="term" value="F:protein serine/threonine kinase activity"/>
    <property type="evidence" value="ECO:0007669"/>
    <property type="project" value="UniProtKB-KW"/>
</dbReference>
<evidence type="ECO:0000259" key="15">
    <source>
        <dbReference type="PROSITE" id="PS50222"/>
    </source>
</evidence>
<organism evidence="16 17">
    <name type="scientific">Daucus carota subsp. sativus</name>
    <name type="common">Carrot</name>
    <dbReference type="NCBI Taxonomy" id="79200"/>
    <lineage>
        <taxon>Eukaryota</taxon>
        <taxon>Viridiplantae</taxon>
        <taxon>Streptophyta</taxon>
        <taxon>Embryophyta</taxon>
        <taxon>Tracheophyta</taxon>
        <taxon>Spermatophyta</taxon>
        <taxon>Magnoliopsida</taxon>
        <taxon>eudicotyledons</taxon>
        <taxon>Gunneridae</taxon>
        <taxon>Pentapetalae</taxon>
        <taxon>asterids</taxon>
        <taxon>campanulids</taxon>
        <taxon>Apiales</taxon>
        <taxon>Apiaceae</taxon>
        <taxon>Apioideae</taxon>
        <taxon>Scandiceae</taxon>
        <taxon>Daucinae</taxon>
        <taxon>Daucus</taxon>
        <taxon>Daucus sect. Daucus</taxon>
    </lineage>
</organism>
<dbReference type="CDD" id="cd00051">
    <property type="entry name" value="EFh"/>
    <property type="match status" value="1"/>
</dbReference>
<evidence type="ECO:0000256" key="13">
    <source>
        <dbReference type="ARBA" id="ARBA00048679"/>
    </source>
</evidence>
<dbReference type="PROSITE" id="PS00018">
    <property type="entry name" value="EF_HAND_1"/>
    <property type="match status" value="2"/>
</dbReference>
<evidence type="ECO:0000256" key="7">
    <source>
        <dbReference type="ARBA" id="ARBA00022737"/>
    </source>
</evidence>
<keyword evidence="7" id="KW-0677">Repeat</keyword>
<dbReference type="SUPFAM" id="SSF56112">
    <property type="entry name" value="Protein kinase-like (PK-like)"/>
    <property type="match status" value="1"/>
</dbReference>
<evidence type="ECO:0000256" key="11">
    <source>
        <dbReference type="ARBA" id="ARBA00022840"/>
    </source>
</evidence>
<name>A0AAF1B4Z3_DAUCS</name>
<keyword evidence="6" id="KW-0479">Metal-binding</keyword>
<dbReference type="SMART" id="SM00054">
    <property type="entry name" value="EFh"/>
    <property type="match status" value="4"/>
</dbReference>
<feature type="region of interest" description="Disordered" evidence="14">
    <location>
        <begin position="297"/>
        <end position="323"/>
    </location>
</feature>
<evidence type="ECO:0000313" key="17">
    <source>
        <dbReference type="Proteomes" id="UP000077755"/>
    </source>
</evidence>
<dbReference type="InterPro" id="IPR011009">
    <property type="entry name" value="Kinase-like_dom_sf"/>
</dbReference>
<keyword evidence="3" id="KW-0723">Serine/threonine-protein kinase</keyword>
<dbReference type="PANTHER" id="PTHR24349">
    <property type="entry name" value="SERINE/THREONINE-PROTEIN KINASE"/>
    <property type="match status" value="1"/>
</dbReference>
<keyword evidence="8" id="KW-0547">Nucleotide-binding</keyword>
<keyword evidence="17" id="KW-1185">Reference proteome</keyword>
<feature type="compositionally biased region" description="Basic and acidic residues" evidence="14">
    <location>
        <begin position="9"/>
        <end position="27"/>
    </location>
</feature>
<evidence type="ECO:0000256" key="5">
    <source>
        <dbReference type="ARBA" id="ARBA00022679"/>
    </source>
</evidence>
<evidence type="ECO:0000256" key="3">
    <source>
        <dbReference type="ARBA" id="ARBA00022527"/>
    </source>
</evidence>
<keyword evidence="10" id="KW-0106">Calcium</keyword>
<dbReference type="EMBL" id="CP093348">
    <property type="protein sequence ID" value="WOH04192.1"/>
    <property type="molecule type" value="Genomic_DNA"/>
</dbReference>
<feature type="domain" description="EF-hand" evidence="15">
    <location>
        <begin position="196"/>
        <end position="231"/>
    </location>
</feature>
<keyword evidence="11" id="KW-0067">ATP-binding</keyword>
<reference evidence="16" key="1">
    <citation type="journal article" date="2016" name="Nat. Genet.">
        <title>A high-quality carrot genome assembly provides new insights into carotenoid accumulation and asterid genome evolution.</title>
        <authorList>
            <person name="Iorizzo M."/>
            <person name="Ellison S."/>
            <person name="Senalik D."/>
            <person name="Zeng P."/>
            <person name="Satapoomin P."/>
            <person name="Huang J."/>
            <person name="Bowman M."/>
            <person name="Iovene M."/>
            <person name="Sanseverino W."/>
            <person name="Cavagnaro P."/>
            <person name="Yildiz M."/>
            <person name="Macko-Podgorni A."/>
            <person name="Moranska E."/>
            <person name="Grzebelus E."/>
            <person name="Grzebelus D."/>
            <person name="Ashrafi H."/>
            <person name="Zheng Z."/>
            <person name="Cheng S."/>
            <person name="Spooner D."/>
            <person name="Van Deynze A."/>
            <person name="Simon P."/>
        </authorList>
    </citation>
    <scope>NUCLEOTIDE SEQUENCE</scope>
    <source>
        <tissue evidence="16">Leaf</tissue>
    </source>
</reference>
<sequence>MGVCASKGKLAEGRSNRNRSGDERHSQESQIIYTKSPGPGSQLPSKPPGGPRRVHRSDTILETQDGIFDAVLKGDIDLERRPWPKISYSAKDLVGKMLTRDPKKRITSAQVLDHPWLREGGEALDKSADSAVFSRMRQFRAMNKLKKLALKVIAENLSAEETQGLKNTFTNMDTDNSGIITCKKLKNGLAHLGSKLTEAEVQQLVEAADLDGNGTLDYMEFIAATMHRYTLERDKHLYKAFQHFDTDNSGYITRKKLEAAMKIYGMSGAIKEILSEVDSDNDGKIDYKEFCAMMRGGTTQQQRNRSTSLSGGSTDSHHPLNSG</sequence>
<evidence type="ECO:0000256" key="12">
    <source>
        <dbReference type="ARBA" id="ARBA00047899"/>
    </source>
</evidence>
<evidence type="ECO:0000256" key="10">
    <source>
        <dbReference type="ARBA" id="ARBA00022837"/>
    </source>
</evidence>
<evidence type="ECO:0000313" key="16">
    <source>
        <dbReference type="EMBL" id="WOH04192.1"/>
    </source>
</evidence>
<comment type="catalytic activity">
    <reaction evidence="13">
        <text>L-seryl-[protein] + ATP = O-phospho-L-seryl-[protein] + ADP + H(+)</text>
        <dbReference type="Rhea" id="RHEA:17989"/>
        <dbReference type="Rhea" id="RHEA-COMP:9863"/>
        <dbReference type="Rhea" id="RHEA-COMP:11604"/>
        <dbReference type="ChEBI" id="CHEBI:15378"/>
        <dbReference type="ChEBI" id="CHEBI:29999"/>
        <dbReference type="ChEBI" id="CHEBI:30616"/>
        <dbReference type="ChEBI" id="CHEBI:83421"/>
        <dbReference type="ChEBI" id="CHEBI:456216"/>
        <dbReference type="EC" id="2.7.11.1"/>
    </reaction>
</comment>
<dbReference type="AlphaFoldDB" id="A0AAF1B4Z3"/>
<dbReference type="SUPFAM" id="SSF47473">
    <property type="entry name" value="EF-hand"/>
    <property type="match status" value="1"/>
</dbReference>
<dbReference type="KEGG" id="dcr:108226903"/>
<evidence type="ECO:0000256" key="14">
    <source>
        <dbReference type="SAM" id="MobiDB-lite"/>
    </source>
</evidence>
<dbReference type="InterPro" id="IPR011992">
    <property type="entry name" value="EF-hand-dom_pair"/>
</dbReference>
<evidence type="ECO:0000256" key="6">
    <source>
        <dbReference type="ARBA" id="ARBA00022723"/>
    </source>
</evidence>
<dbReference type="PROSITE" id="PS50222">
    <property type="entry name" value="EF_HAND_2"/>
    <property type="match status" value="4"/>
</dbReference>
<evidence type="ECO:0000256" key="9">
    <source>
        <dbReference type="ARBA" id="ARBA00022777"/>
    </source>
</evidence>
<evidence type="ECO:0000256" key="8">
    <source>
        <dbReference type="ARBA" id="ARBA00022741"/>
    </source>
</evidence>
<dbReference type="Gene3D" id="1.10.238.10">
    <property type="entry name" value="EF-hand"/>
    <property type="match status" value="2"/>
</dbReference>
<evidence type="ECO:0000256" key="2">
    <source>
        <dbReference type="ARBA" id="ARBA00012513"/>
    </source>
</evidence>
<feature type="region of interest" description="Disordered" evidence="14">
    <location>
        <begin position="1"/>
        <end position="55"/>
    </location>
</feature>
<dbReference type="Proteomes" id="UP000077755">
    <property type="component" value="Chromosome 6"/>
</dbReference>
<evidence type="ECO:0000256" key="4">
    <source>
        <dbReference type="ARBA" id="ARBA00022553"/>
    </source>
</evidence>
<keyword evidence="4" id="KW-0597">Phosphoprotein</keyword>
<dbReference type="Gene3D" id="1.10.510.10">
    <property type="entry name" value="Transferase(Phosphotransferase) domain 1"/>
    <property type="match status" value="1"/>
</dbReference>
<accession>A0AAF1B4Z3</accession>
<keyword evidence="5" id="KW-0808">Transferase</keyword>
<dbReference type="GO" id="GO:0005524">
    <property type="term" value="F:ATP binding"/>
    <property type="evidence" value="ECO:0007669"/>
    <property type="project" value="UniProtKB-KW"/>
</dbReference>
<reference evidence="16" key="2">
    <citation type="submission" date="2022-03" db="EMBL/GenBank/DDBJ databases">
        <title>Draft title - Genomic analysis of global carrot germplasm unveils the trajectory of domestication and the origin of high carotenoid orange carrot.</title>
        <authorList>
            <person name="Iorizzo M."/>
            <person name="Ellison S."/>
            <person name="Senalik D."/>
            <person name="Macko-Podgorni A."/>
            <person name="Grzebelus D."/>
            <person name="Bostan H."/>
            <person name="Rolling W."/>
            <person name="Curaba J."/>
            <person name="Simon P."/>
        </authorList>
    </citation>
    <scope>NUCLEOTIDE SEQUENCE</scope>
    <source>
        <tissue evidence="16">Leaf</tissue>
    </source>
</reference>
<evidence type="ECO:0000256" key="1">
    <source>
        <dbReference type="ARBA" id="ARBA00005354"/>
    </source>
</evidence>
<dbReference type="InterPro" id="IPR050205">
    <property type="entry name" value="CDPK_Ser/Thr_kinases"/>
</dbReference>
<proteinExistence type="inferred from homology"/>
<dbReference type="GO" id="GO:0005509">
    <property type="term" value="F:calcium ion binding"/>
    <property type="evidence" value="ECO:0007669"/>
    <property type="project" value="InterPro"/>
</dbReference>
<feature type="domain" description="EF-hand" evidence="15">
    <location>
        <begin position="270"/>
        <end position="300"/>
    </location>
</feature>
<protein>
    <recommendedName>
        <fullName evidence="2">non-specific serine/threonine protein kinase</fullName>
        <ecNumber evidence="2">2.7.11.1</ecNumber>
    </recommendedName>
</protein>
<dbReference type="Pfam" id="PF13499">
    <property type="entry name" value="EF-hand_7"/>
    <property type="match status" value="2"/>
</dbReference>
<dbReference type="InterPro" id="IPR018247">
    <property type="entry name" value="EF_Hand_1_Ca_BS"/>
</dbReference>
<gene>
    <name evidence="16" type="ORF">DCAR_0623601</name>
</gene>
<dbReference type="EC" id="2.7.11.1" evidence="2"/>
<keyword evidence="9" id="KW-0418">Kinase</keyword>
<feature type="domain" description="EF-hand" evidence="15">
    <location>
        <begin position="232"/>
        <end position="267"/>
    </location>
</feature>
<dbReference type="InterPro" id="IPR002048">
    <property type="entry name" value="EF_hand_dom"/>
</dbReference>